<organism evidence="1 2">
    <name type="scientific">Macroventuria anomochaeta</name>
    <dbReference type="NCBI Taxonomy" id="301207"/>
    <lineage>
        <taxon>Eukaryota</taxon>
        <taxon>Fungi</taxon>
        <taxon>Dikarya</taxon>
        <taxon>Ascomycota</taxon>
        <taxon>Pezizomycotina</taxon>
        <taxon>Dothideomycetes</taxon>
        <taxon>Pleosporomycetidae</taxon>
        <taxon>Pleosporales</taxon>
        <taxon>Pleosporineae</taxon>
        <taxon>Didymellaceae</taxon>
        <taxon>Macroventuria</taxon>
    </lineage>
</organism>
<evidence type="ECO:0000313" key="1">
    <source>
        <dbReference type="EMBL" id="KAF2630832.1"/>
    </source>
</evidence>
<reference evidence="1" key="1">
    <citation type="journal article" date="2020" name="Stud. Mycol.">
        <title>101 Dothideomycetes genomes: a test case for predicting lifestyles and emergence of pathogens.</title>
        <authorList>
            <person name="Haridas S."/>
            <person name="Albert R."/>
            <person name="Binder M."/>
            <person name="Bloem J."/>
            <person name="Labutti K."/>
            <person name="Salamov A."/>
            <person name="Andreopoulos B."/>
            <person name="Baker S."/>
            <person name="Barry K."/>
            <person name="Bills G."/>
            <person name="Bluhm B."/>
            <person name="Cannon C."/>
            <person name="Castanera R."/>
            <person name="Culley D."/>
            <person name="Daum C."/>
            <person name="Ezra D."/>
            <person name="Gonzalez J."/>
            <person name="Henrissat B."/>
            <person name="Kuo A."/>
            <person name="Liang C."/>
            <person name="Lipzen A."/>
            <person name="Lutzoni F."/>
            <person name="Magnuson J."/>
            <person name="Mondo S."/>
            <person name="Nolan M."/>
            <person name="Ohm R."/>
            <person name="Pangilinan J."/>
            <person name="Park H.-J."/>
            <person name="Ramirez L."/>
            <person name="Alfaro M."/>
            <person name="Sun H."/>
            <person name="Tritt A."/>
            <person name="Yoshinaga Y."/>
            <person name="Zwiers L.-H."/>
            <person name="Turgeon B."/>
            <person name="Goodwin S."/>
            <person name="Spatafora J."/>
            <person name="Crous P."/>
            <person name="Grigoriev I."/>
        </authorList>
    </citation>
    <scope>NUCLEOTIDE SEQUENCE</scope>
    <source>
        <strain evidence="1">CBS 525.71</strain>
    </source>
</reference>
<dbReference type="EMBL" id="MU006706">
    <property type="protein sequence ID" value="KAF2630832.1"/>
    <property type="molecule type" value="Genomic_DNA"/>
</dbReference>
<protein>
    <submittedName>
        <fullName evidence="1">Uncharacterized protein</fullName>
    </submittedName>
</protein>
<gene>
    <name evidence="1" type="ORF">BU25DRAFT_334399</name>
</gene>
<accession>A0ACB6SCK7</accession>
<comment type="caution">
    <text evidence="1">The sequence shown here is derived from an EMBL/GenBank/DDBJ whole genome shotgun (WGS) entry which is preliminary data.</text>
</comment>
<proteinExistence type="predicted"/>
<dbReference type="Proteomes" id="UP000799754">
    <property type="component" value="Unassembled WGS sequence"/>
</dbReference>
<evidence type="ECO:0000313" key="2">
    <source>
        <dbReference type="Proteomes" id="UP000799754"/>
    </source>
</evidence>
<sequence length="281" mass="30107">MINLRQCLVAMATAGTALAASSYVTLEVRNAGVPAGQLKNVSGIEIYHSYPPNSNTSAKAIIHLTDIFGLPLLQNKLLADSIASNGYLVLVPDLFAGDPVGVEEQEAGLNLTEWRALHPQSAIEAVINSTIQYARNELGIEKLGGVGYCFGGKYVGRWLKGDDSGLDVGFVAHPSNLLETEIQAIAGPLSIAAGSEFIVSIYLRLEYVGKLTRTALDASFNATAKSRAESILNANNITFQTNLYSQAPHGFAVRPNLTIPQQAYAKQASLVQAVTWFDAWL</sequence>
<keyword evidence="2" id="KW-1185">Reference proteome</keyword>
<name>A0ACB6SCK7_9PLEO</name>